<organism evidence="2 3">
    <name type="scientific">Branchiostoma floridae</name>
    <name type="common">Florida lancelet</name>
    <name type="synonym">Amphioxus</name>
    <dbReference type="NCBI Taxonomy" id="7739"/>
    <lineage>
        <taxon>Eukaryota</taxon>
        <taxon>Metazoa</taxon>
        <taxon>Chordata</taxon>
        <taxon>Cephalochordata</taxon>
        <taxon>Leptocardii</taxon>
        <taxon>Amphioxiformes</taxon>
        <taxon>Branchiostomatidae</taxon>
        <taxon>Branchiostoma</taxon>
    </lineage>
</organism>
<feature type="compositionally biased region" description="Basic and acidic residues" evidence="1">
    <location>
        <begin position="1"/>
        <end position="12"/>
    </location>
</feature>
<dbReference type="KEGG" id="bfo:118420121"/>
<evidence type="ECO:0000256" key="1">
    <source>
        <dbReference type="SAM" id="MobiDB-lite"/>
    </source>
</evidence>
<dbReference type="AlphaFoldDB" id="A0A9J7LH20"/>
<proteinExistence type="predicted"/>
<dbReference type="OrthoDB" id="6750869at2759"/>
<feature type="region of interest" description="Disordered" evidence="1">
    <location>
        <begin position="1"/>
        <end position="114"/>
    </location>
</feature>
<evidence type="ECO:0000313" key="3">
    <source>
        <dbReference type="RefSeq" id="XP_035682717.1"/>
    </source>
</evidence>
<evidence type="ECO:0000313" key="2">
    <source>
        <dbReference type="Proteomes" id="UP000001554"/>
    </source>
</evidence>
<feature type="compositionally biased region" description="Acidic residues" evidence="1">
    <location>
        <begin position="97"/>
        <end position="107"/>
    </location>
</feature>
<feature type="compositionally biased region" description="Low complexity" evidence="1">
    <location>
        <begin position="63"/>
        <end position="77"/>
    </location>
</feature>
<dbReference type="GeneID" id="118420121"/>
<accession>A0A9J7LH20</accession>
<dbReference type="RefSeq" id="XP_035682717.1">
    <property type="nucleotide sequence ID" value="XM_035826824.1"/>
</dbReference>
<name>A0A9J7LH20_BRAFL</name>
<reference evidence="2" key="1">
    <citation type="journal article" date="2020" name="Nat. Ecol. Evol.">
        <title>Deeply conserved synteny resolves early events in vertebrate evolution.</title>
        <authorList>
            <person name="Simakov O."/>
            <person name="Marletaz F."/>
            <person name="Yue J.X."/>
            <person name="O'Connell B."/>
            <person name="Jenkins J."/>
            <person name="Brandt A."/>
            <person name="Calef R."/>
            <person name="Tung C.H."/>
            <person name="Huang T.K."/>
            <person name="Schmutz J."/>
            <person name="Satoh N."/>
            <person name="Yu J.K."/>
            <person name="Putnam N.H."/>
            <person name="Green R.E."/>
            <person name="Rokhsar D.S."/>
        </authorList>
    </citation>
    <scope>NUCLEOTIDE SEQUENCE [LARGE SCALE GENOMIC DNA]</scope>
    <source>
        <strain evidence="2">S238N-H82</strain>
    </source>
</reference>
<protein>
    <submittedName>
        <fullName evidence="3">Uncharacterized protein LOC118420121</fullName>
    </submittedName>
</protein>
<dbReference type="OMA" id="NTEGRNY"/>
<sequence>METNDDGQKEGRITVLSRRQRELQNQHGAGSSRNEEMHDQAGTSRKRPLSPVTKPHSKRTASESELSSVEVSVGEGSMDIPSREDEREDDRHSVEEQSLDDDDDDSGADPGSLFKIREIRQRRVQKFNTNQVTMTAIPNYQVDLSEHDTIMQFLNGMFESMIHHVDKELKDDDKMRLVLNSDRLDRPVSTKMVNRSEMEPELLLGELERTLQSHKDFVIDDSFFVDLLTVQFPEKGSGRWRFFCNIEKFVQNKQCIIQIKNRDDLCCGRALVVAMNYLQKNDPNVRWNSIRQGCKLQTVLAQELYQSAEVPQGPCGLPEIQKFQEHLTDYQIIVVSAKELNEVVFKGPHHEQKLILY</sequence>
<feature type="compositionally biased region" description="Basic and acidic residues" evidence="1">
    <location>
        <begin position="81"/>
        <end position="95"/>
    </location>
</feature>
<keyword evidence="2" id="KW-1185">Reference proteome</keyword>
<gene>
    <name evidence="3" type="primary">LOC118420121</name>
</gene>
<reference evidence="3" key="2">
    <citation type="submission" date="2025-08" db="UniProtKB">
        <authorList>
            <consortium name="RefSeq"/>
        </authorList>
    </citation>
    <scope>IDENTIFICATION</scope>
    <source>
        <strain evidence="3">S238N-H82</strain>
        <tissue evidence="3">Testes</tissue>
    </source>
</reference>
<dbReference type="Proteomes" id="UP000001554">
    <property type="component" value="Chromosome 7"/>
</dbReference>